<feature type="compositionally biased region" description="Pro residues" evidence="2">
    <location>
        <begin position="25"/>
        <end position="40"/>
    </location>
</feature>
<dbReference type="OrthoDB" id="268975at2"/>
<dbReference type="Gene3D" id="2.40.160.20">
    <property type="match status" value="1"/>
</dbReference>
<evidence type="ECO:0000313" key="6">
    <source>
        <dbReference type="Proteomes" id="UP000186336"/>
    </source>
</evidence>
<evidence type="ECO:0000256" key="3">
    <source>
        <dbReference type="SAM" id="SignalP"/>
    </source>
</evidence>
<feature type="region of interest" description="Disordered" evidence="2">
    <location>
        <begin position="21"/>
        <end position="40"/>
    </location>
</feature>
<feature type="chain" id="PRO_5012659082" description="Outer membrane protein beta-barrel domain-containing protein" evidence="3">
    <location>
        <begin position="21"/>
        <end position="195"/>
    </location>
</feature>
<dbReference type="InterPro" id="IPR027385">
    <property type="entry name" value="Beta-barrel_OMP"/>
</dbReference>
<dbReference type="RefSeq" id="WP_076627528.1">
    <property type="nucleotide sequence ID" value="NZ_CP019312.1"/>
</dbReference>
<dbReference type="InterPro" id="IPR011250">
    <property type="entry name" value="OMP/PagP_B-barrel"/>
</dbReference>
<proteinExistence type="predicted"/>
<dbReference type="AlphaFoldDB" id="A0A1P8MU87"/>
<evidence type="ECO:0000259" key="4">
    <source>
        <dbReference type="Pfam" id="PF13505"/>
    </source>
</evidence>
<keyword evidence="6" id="KW-1185">Reference proteome</keyword>
<evidence type="ECO:0000256" key="2">
    <source>
        <dbReference type="SAM" id="MobiDB-lite"/>
    </source>
</evidence>
<feature type="domain" description="Outer membrane protein beta-barrel" evidence="4">
    <location>
        <begin position="39"/>
        <end position="189"/>
    </location>
</feature>
<protein>
    <recommendedName>
        <fullName evidence="4">Outer membrane protein beta-barrel domain-containing protein</fullName>
    </recommendedName>
</protein>
<evidence type="ECO:0000313" key="5">
    <source>
        <dbReference type="EMBL" id="APX11667.1"/>
    </source>
</evidence>
<organism evidence="5 6">
    <name type="scientific">Tateyamaria omphalii</name>
    <dbReference type="NCBI Taxonomy" id="299262"/>
    <lineage>
        <taxon>Bacteria</taxon>
        <taxon>Pseudomonadati</taxon>
        <taxon>Pseudomonadota</taxon>
        <taxon>Alphaproteobacteria</taxon>
        <taxon>Rhodobacterales</taxon>
        <taxon>Roseobacteraceae</taxon>
        <taxon>Tateyamaria</taxon>
    </lineage>
</organism>
<dbReference type="STRING" id="299262.BWR18_08210"/>
<dbReference type="KEGG" id="tom:BWR18_08210"/>
<feature type="signal peptide" evidence="3">
    <location>
        <begin position="1"/>
        <end position="20"/>
    </location>
</feature>
<sequence length="195" mass="20127">MKTRILAIGLAATLAGPALAGSLEPPAPEPAAPAPLPPAPVQTFGGDWTGGYAGVQLGYGDVDATGDADGDDILYGAHLGYRYDFGTFVLGGELDYDFADIDLNGAADVDSVARLKLQAGYDFGRTLGYFTAGVADLDTSLGSETGEFYGIGVAYQINDRYTVGAELLDHSFDDIGGSGVEADATTLTVRGSIRF</sequence>
<dbReference type="Proteomes" id="UP000186336">
    <property type="component" value="Chromosome"/>
</dbReference>
<dbReference type="Pfam" id="PF13505">
    <property type="entry name" value="OMP_b-brl"/>
    <property type="match status" value="1"/>
</dbReference>
<reference evidence="5 6" key="1">
    <citation type="submission" date="2017-01" db="EMBL/GenBank/DDBJ databases">
        <title>Complete genome of Tateyamaria omphalii DOK1-4 isolated from seawater in Dokdo.</title>
        <authorList>
            <person name="Kim J.H."/>
            <person name="Chi W.-J."/>
        </authorList>
    </citation>
    <scope>NUCLEOTIDE SEQUENCE [LARGE SCALE GENOMIC DNA]</scope>
    <source>
        <strain evidence="5 6">DOK1-4</strain>
    </source>
</reference>
<keyword evidence="1 3" id="KW-0732">Signal</keyword>
<dbReference type="SUPFAM" id="SSF56925">
    <property type="entry name" value="OMPA-like"/>
    <property type="match status" value="1"/>
</dbReference>
<evidence type="ECO:0000256" key="1">
    <source>
        <dbReference type="ARBA" id="ARBA00022729"/>
    </source>
</evidence>
<name>A0A1P8MU87_9RHOB</name>
<accession>A0A1P8MU87</accession>
<gene>
    <name evidence="5" type="ORF">BWR18_08210</name>
</gene>
<dbReference type="EMBL" id="CP019312">
    <property type="protein sequence ID" value="APX11667.1"/>
    <property type="molecule type" value="Genomic_DNA"/>
</dbReference>